<evidence type="ECO:0000256" key="2">
    <source>
        <dbReference type="SAM" id="Phobius"/>
    </source>
</evidence>
<gene>
    <name evidence="4" type="ORF">Q9K02_02745</name>
</gene>
<feature type="compositionally biased region" description="Low complexity" evidence="1">
    <location>
        <begin position="80"/>
        <end position="92"/>
    </location>
</feature>
<dbReference type="RefSeq" id="WP_305931506.1">
    <property type="nucleotide sequence ID" value="NZ_JAVAIM010000001.1"/>
</dbReference>
<reference evidence="4 5" key="1">
    <citation type="submission" date="2023-08" db="EMBL/GenBank/DDBJ databases">
        <title>genomic of G39.</title>
        <authorList>
            <person name="Wang Y."/>
        </authorList>
    </citation>
    <scope>NUCLEOTIDE SEQUENCE [LARGE SCALE GENOMIC DNA]</scope>
    <source>
        <strain evidence="4 5">G39</strain>
    </source>
</reference>
<evidence type="ECO:0000313" key="5">
    <source>
        <dbReference type="Proteomes" id="UP001240639"/>
    </source>
</evidence>
<dbReference type="InterPro" id="IPR011723">
    <property type="entry name" value="Znf/thioredoxin_put"/>
</dbReference>
<dbReference type="Pfam" id="PF13717">
    <property type="entry name" value="Zn_ribbon_4"/>
    <property type="match status" value="1"/>
</dbReference>
<feature type="transmembrane region" description="Helical" evidence="2">
    <location>
        <begin position="159"/>
        <end position="182"/>
    </location>
</feature>
<accession>A0ABT9HLN1</accession>
<proteinExistence type="predicted"/>
<dbReference type="Proteomes" id="UP001240639">
    <property type="component" value="Unassembled WGS sequence"/>
</dbReference>
<protein>
    <submittedName>
        <fullName evidence="4">Zinc-ribbon domain-containing protein</fullName>
    </submittedName>
</protein>
<organism evidence="4 5">
    <name type="scientific">Qipengyuania profundimaris</name>
    <dbReference type="NCBI Taxonomy" id="3067652"/>
    <lineage>
        <taxon>Bacteria</taxon>
        <taxon>Pseudomonadati</taxon>
        <taxon>Pseudomonadota</taxon>
        <taxon>Alphaproteobacteria</taxon>
        <taxon>Sphingomonadales</taxon>
        <taxon>Erythrobacteraceae</taxon>
        <taxon>Qipengyuania</taxon>
    </lineage>
</organism>
<feature type="compositionally biased region" description="Pro residues" evidence="1">
    <location>
        <begin position="52"/>
        <end position="79"/>
    </location>
</feature>
<evidence type="ECO:0000259" key="3">
    <source>
        <dbReference type="Pfam" id="PF13717"/>
    </source>
</evidence>
<feature type="domain" description="Zinc finger/thioredoxin putative" evidence="3">
    <location>
        <begin position="1"/>
        <end position="35"/>
    </location>
</feature>
<sequence length="293" mass="31275">MIIACPACSTRYVVPDSAIGIEGRTVRCAKCKHSWYQDGPDAEQIAAAAAVPAPPPSAAAKPTPAPAPKPTPKPAPVPQPATTNADTPATAASDVSYGGADPAAEEQRDGPDFDEAEPPYGEVQDDLPPAPEPEDMDDGSSSFDHAPPFRPRRNITKMWTIAAAVFALLAVGTILTVNYVGLPDWVPVSKPLFGQAQPDLELSFPVEEQERRTLPNGTEFFGAKIVVSNTARESRNVPPILIVLLDQRERQVYSWVVNPPQPTLAPGEEMTINEAVTDVPKSAVFADIGWAPR</sequence>
<evidence type="ECO:0000313" key="4">
    <source>
        <dbReference type="EMBL" id="MDP4574057.1"/>
    </source>
</evidence>
<keyword evidence="5" id="KW-1185">Reference proteome</keyword>
<keyword evidence="2" id="KW-1133">Transmembrane helix</keyword>
<name>A0ABT9HLN1_9SPHN</name>
<dbReference type="NCBIfam" id="TIGR02098">
    <property type="entry name" value="MJ0042_CXXC"/>
    <property type="match status" value="1"/>
</dbReference>
<dbReference type="EMBL" id="JAVAIM010000001">
    <property type="protein sequence ID" value="MDP4574057.1"/>
    <property type="molecule type" value="Genomic_DNA"/>
</dbReference>
<evidence type="ECO:0000256" key="1">
    <source>
        <dbReference type="SAM" id="MobiDB-lite"/>
    </source>
</evidence>
<comment type="caution">
    <text evidence="4">The sequence shown here is derived from an EMBL/GenBank/DDBJ whole genome shotgun (WGS) entry which is preliminary data.</text>
</comment>
<feature type="region of interest" description="Disordered" evidence="1">
    <location>
        <begin position="48"/>
        <end position="149"/>
    </location>
</feature>
<keyword evidence="2" id="KW-0472">Membrane</keyword>
<keyword evidence="2" id="KW-0812">Transmembrane</keyword>